<sequence length="132" mass="14460">MENNEFNQDSVELVEINNSKLTFDEQVIAKIVGMALKNVDGVALVRSGGGAFSGIVGRNSGAGINVEVGETEVAVDLRLILEFGKNAREKYLELKTLIESQVFSMTGLRVVEVNAKIEDVLDTEDFRARLDQ</sequence>
<organism evidence="2 3">
    <name type="scientific">Peptostreptococcus canis</name>
    <dbReference type="NCBI Taxonomy" id="1159213"/>
    <lineage>
        <taxon>Bacteria</taxon>
        <taxon>Bacillati</taxon>
        <taxon>Bacillota</taxon>
        <taxon>Clostridia</taxon>
        <taxon>Peptostreptococcales</taxon>
        <taxon>Peptostreptococcaceae</taxon>
        <taxon>Peptostreptococcus</taxon>
    </lineage>
</organism>
<comment type="caution">
    <text evidence="2">The sequence shown here is derived from an EMBL/GenBank/DDBJ whole genome shotgun (WGS) entry which is preliminary data.</text>
</comment>
<dbReference type="PANTHER" id="PTHR34297">
    <property type="entry name" value="HYPOTHETICAL CYTOSOLIC PROTEIN-RELATED"/>
    <property type="match status" value="1"/>
</dbReference>
<dbReference type="PANTHER" id="PTHR34297:SF3">
    <property type="entry name" value="ALKALINE SHOCK PROTEIN 23"/>
    <property type="match status" value="1"/>
</dbReference>
<gene>
    <name evidence="2" type="ORF">HLB29_00600</name>
</gene>
<evidence type="ECO:0000313" key="3">
    <source>
        <dbReference type="Proteomes" id="UP000713904"/>
    </source>
</evidence>
<protein>
    <submittedName>
        <fullName evidence="2">Asp23/Gls24 family envelope stress response protein</fullName>
    </submittedName>
</protein>
<dbReference type="InterPro" id="IPR005531">
    <property type="entry name" value="Asp23"/>
</dbReference>
<dbReference type="RefSeq" id="WP_185623225.1">
    <property type="nucleotide sequence ID" value="NZ_JABGBW010000001.1"/>
</dbReference>
<dbReference type="Proteomes" id="UP000713904">
    <property type="component" value="Unassembled WGS sequence"/>
</dbReference>
<keyword evidence="3" id="KW-1185">Reference proteome</keyword>
<proteinExistence type="inferred from homology"/>
<evidence type="ECO:0000313" key="2">
    <source>
        <dbReference type="EMBL" id="MBC2575184.1"/>
    </source>
</evidence>
<reference evidence="2 3" key="1">
    <citation type="submission" date="2020-05" db="EMBL/GenBank/DDBJ databases">
        <title>Draft genome of xy-202 and genomic insight in genome of the genus Peptostreptococcus.</title>
        <authorList>
            <person name="Zhang Z."/>
        </authorList>
    </citation>
    <scope>NUCLEOTIDE SEQUENCE [LARGE SCALE GENOMIC DNA]</scope>
    <source>
        <strain evidence="2 3">DSM 27025</strain>
    </source>
</reference>
<comment type="similarity">
    <text evidence="1">Belongs to the asp23 family.</text>
</comment>
<evidence type="ECO:0000256" key="1">
    <source>
        <dbReference type="ARBA" id="ARBA00005721"/>
    </source>
</evidence>
<dbReference type="EMBL" id="JABGBW010000001">
    <property type="protein sequence ID" value="MBC2575184.1"/>
    <property type="molecule type" value="Genomic_DNA"/>
</dbReference>
<dbReference type="Pfam" id="PF03780">
    <property type="entry name" value="Asp23"/>
    <property type="match status" value="1"/>
</dbReference>
<accession>A0ABR6TJ21</accession>
<name>A0ABR6TJ21_9FIRM</name>